<dbReference type="EMBL" id="CAJHNH020005201">
    <property type="protein sequence ID" value="CAG5132239.1"/>
    <property type="molecule type" value="Genomic_DNA"/>
</dbReference>
<evidence type="ECO:0000256" key="2">
    <source>
        <dbReference type="ARBA" id="ARBA00023180"/>
    </source>
</evidence>
<dbReference type="InterPro" id="IPR008977">
    <property type="entry name" value="PHM/PNGase_F_dom_sf"/>
</dbReference>
<gene>
    <name evidence="8" type="ORF">CUNI_LOCUS17797</name>
</gene>
<organism evidence="8 9">
    <name type="scientific">Candidula unifasciata</name>
    <dbReference type="NCBI Taxonomy" id="100452"/>
    <lineage>
        <taxon>Eukaryota</taxon>
        <taxon>Metazoa</taxon>
        <taxon>Spiralia</taxon>
        <taxon>Lophotrochozoa</taxon>
        <taxon>Mollusca</taxon>
        <taxon>Gastropoda</taxon>
        <taxon>Heterobranchia</taxon>
        <taxon>Euthyneura</taxon>
        <taxon>Panpulmonata</taxon>
        <taxon>Eupulmonata</taxon>
        <taxon>Stylommatophora</taxon>
        <taxon>Helicina</taxon>
        <taxon>Helicoidea</taxon>
        <taxon>Geomitridae</taxon>
        <taxon>Candidula</taxon>
    </lineage>
</organism>
<dbReference type="InterPro" id="IPR036939">
    <property type="entry name" value="Cu2_ascorb_mOase_N_sf"/>
</dbReference>
<dbReference type="Proteomes" id="UP000678393">
    <property type="component" value="Unassembled WGS sequence"/>
</dbReference>
<evidence type="ECO:0000259" key="7">
    <source>
        <dbReference type="Pfam" id="PF24784"/>
    </source>
</evidence>
<evidence type="ECO:0000313" key="8">
    <source>
        <dbReference type="EMBL" id="CAG5132239.1"/>
    </source>
</evidence>
<proteinExistence type="predicted"/>
<protein>
    <recommendedName>
        <fullName evidence="10">Temptin</fullName>
    </recommendedName>
</protein>
<dbReference type="InterPro" id="IPR000323">
    <property type="entry name" value="Cu2_ascorb_mOase_N"/>
</dbReference>
<feature type="compositionally biased region" description="Polar residues" evidence="3">
    <location>
        <begin position="576"/>
        <end position="591"/>
    </location>
</feature>
<dbReference type="InterPro" id="IPR057626">
    <property type="entry name" value="S-S_Temptin"/>
</dbReference>
<accession>A0A8S3ZS23</accession>
<evidence type="ECO:0000256" key="1">
    <source>
        <dbReference type="ARBA" id="ARBA00023157"/>
    </source>
</evidence>
<keyword evidence="9" id="KW-1185">Reference proteome</keyword>
<dbReference type="GO" id="GO:0005507">
    <property type="term" value="F:copper ion binding"/>
    <property type="evidence" value="ECO:0007669"/>
    <property type="project" value="InterPro"/>
</dbReference>
<evidence type="ECO:0000313" key="9">
    <source>
        <dbReference type="Proteomes" id="UP000678393"/>
    </source>
</evidence>
<dbReference type="Pfam" id="PF01082">
    <property type="entry name" value="Cu2_monooxygen"/>
    <property type="match status" value="1"/>
</dbReference>
<feature type="chain" id="PRO_5035834813" description="Temptin" evidence="4">
    <location>
        <begin position="23"/>
        <end position="631"/>
    </location>
</feature>
<feature type="domain" description="Copper type II ascorbate-dependent monooxygenase C-terminal" evidence="6">
    <location>
        <begin position="310"/>
        <end position="455"/>
    </location>
</feature>
<feature type="domain" description="Copper type II ascorbate-dependent monooxygenase N-terminal" evidence="5">
    <location>
        <begin position="175"/>
        <end position="290"/>
    </location>
</feature>
<feature type="region of interest" description="Disordered" evidence="3">
    <location>
        <begin position="557"/>
        <end position="599"/>
    </location>
</feature>
<dbReference type="SUPFAM" id="SSF49742">
    <property type="entry name" value="PHM/PNGase F"/>
    <property type="match status" value="2"/>
</dbReference>
<dbReference type="PANTHER" id="PTHR10157:SF23">
    <property type="entry name" value="MOXD1 HOMOLOG 1"/>
    <property type="match status" value="1"/>
</dbReference>
<feature type="signal peptide" evidence="4">
    <location>
        <begin position="1"/>
        <end position="22"/>
    </location>
</feature>
<dbReference type="Pfam" id="PF24784">
    <property type="entry name" value="Temptin_C"/>
    <property type="match status" value="1"/>
</dbReference>
<reference evidence="8" key="1">
    <citation type="submission" date="2021-04" db="EMBL/GenBank/DDBJ databases">
        <authorList>
            <consortium name="Molecular Ecology Group"/>
        </authorList>
    </citation>
    <scope>NUCLEOTIDE SEQUENCE</scope>
</reference>
<evidence type="ECO:0000259" key="5">
    <source>
        <dbReference type="Pfam" id="PF01082"/>
    </source>
</evidence>
<keyword evidence="1" id="KW-1015">Disulfide bond</keyword>
<dbReference type="Gene3D" id="2.60.120.230">
    <property type="match status" value="1"/>
</dbReference>
<dbReference type="Pfam" id="PF03712">
    <property type="entry name" value="Cu2_monoox_C"/>
    <property type="match status" value="1"/>
</dbReference>
<dbReference type="OrthoDB" id="129121at2759"/>
<dbReference type="Gene3D" id="2.60.120.310">
    <property type="entry name" value="Copper type II, ascorbate-dependent monooxygenase, N-terminal domain"/>
    <property type="match status" value="1"/>
</dbReference>
<comment type="caution">
    <text evidence="8">The sequence shown here is derived from an EMBL/GenBank/DDBJ whole genome shotgun (WGS) entry which is preliminary data.</text>
</comment>
<feature type="domain" description="Temptin Cys/Cys disulfide" evidence="7">
    <location>
        <begin position="21"/>
        <end position="119"/>
    </location>
</feature>
<dbReference type="InterPro" id="IPR014784">
    <property type="entry name" value="Cu2_ascorb_mOase-like_C"/>
</dbReference>
<evidence type="ECO:0000256" key="3">
    <source>
        <dbReference type="SAM" id="MobiDB-lite"/>
    </source>
</evidence>
<keyword evidence="4" id="KW-0732">Signal</keyword>
<dbReference type="GO" id="GO:0004500">
    <property type="term" value="F:dopamine beta-monooxygenase activity"/>
    <property type="evidence" value="ECO:0007669"/>
    <property type="project" value="InterPro"/>
</dbReference>
<name>A0A8S3ZS23_9EUPU</name>
<sequence length="631" mass="70421">MCFMKMIFSVILCLLSVQYVSSYKIFQSAIPNGASVPFPCKPGKFWQGVGHLLDEGTGTKNKFGLDFNAGGNVWTERVCRLDSDGDGLTNGEELGDPKCLWTPGSGLPARTTGISHPGICDPWDSPKCMKMVLNGSRYANQQEWLAAMCKTDGLDCPAMNETGVRSMQLRLPEGSKVPPKETTYQCMVFNIYDQGVPKDQDFHIVAATPIVNNTNVVHHAVVFGCTDDTVITGESFECGMTASPSCHEFLHVWTVGLDGECYHPQAGIKIGKTGYKTVAIQLHWNNPDKRSDYIDTSGLQIYYTPNLRRYNAGVLMVGSAYFNLPPRRPEIRIQGHCSGACTNSSIKGSIIVTSAWNHMHYAGNRMDIQLMRNDSSVRYLTDERVYSYDSPQVQIFQDGLEIYPGDSLISNCGYQTMNRQKTTFWGEATQEEMCFGFLTYYPRENLRDSFCVDHMGVSMCDPASMQGCTKFGAILRTLNTTDVYRDVSNNCRQFFPCIDECVETIVRYMRTEKCMQGNVWQYIQNDLALGSDIGREFLSRLYSCKTEVYLALNPATSKPSESTQISMDKTSPHMEMQTSSTEKTPSYTEKTPTIKPAKVQGENDSDAAIATQSGTLTILFSFLTVLTRMMN</sequence>
<dbReference type="InterPro" id="IPR024548">
    <property type="entry name" value="Cu2_monoox_C"/>
</dbReference>
<feature type="compositionally biased region" description="Polar residues" evidence="3">
    <location>
        <begin position="557"/>
        <end position="569"/>
    </location>
</feature>
<evidence type="ECO:0008006" key="10">
    <source>
        <dbReference type="Google" id="ProtNLM"/>
    </source>
</evidence>
<evidence type="ECO:0000256" key="4">
    <source>
        <dbReference type="SAM" id="SignalP"/>
    </source>
</evidence>
<dbReference type="InterPro" id="IPR000945">
    <property type="entry name" value="DBH-like"/>
</dbReference>
<evidence type="ECO:0000259" key="6">
    <source>
        <dbReference type="Pfam" id="PF03712"/>
    </source>
</evidence>
<dbReference type="PANTHER" id="PTHR10157">
    <property type="entry name" value="DOPAMINE BETA HYDROXYLASE RELATED"/>
    <property type="match status" value="1"/>
</dbReference>
<keyword evidence="2" id="KW-0325">Glycoprotein</keyword>
<dbReference type="AlphaFoldDB" id="A0A8S3ZS23"/>